<comment type="similarity">
    <text evidence="1">Belongs to the short-chain dehydrogenases/reductases (SDR) family.</text>
</comment>
<dbReference type="RefSeq" id="WP_036911292.1">
    <property type="nucleotide sequence ID" value="NZ_FNUV01000001.1"/>
</dbReference>
<dbReference type="GO" id="GO:0030497">
    <property type="term" value="P:fatty acid elongation"/>
    <property type="evidence" value="ECO:0007669"/>
    <property type="project" value="TreeGrafter"/>
</dbReference>
<evidence type="ECO:0000313" key="3">
    <source>
        <dbReference type="Proteomes" id="UP000236735"/>
    </source>
</evidence>
<dbReference type="Proteomes" id="UP000236735">
    <property type="component" value="Unassembled WGS sequence"/>
</dbReference>
<dbReference type="InterPro" id="IPR002347">
    <property type="entry name" value="SDR_fam"/>
</dbReference>
<dbReference type="InterPro" id="IPR036291">
    <property type="entry name" value="NAD(P)-bd_dom_sf"/>
</dbReference>
<accession>A0A1H5SFM8</accession>
<proteinExistence type="inferred from homology"/>
<dbReference type="PANTHER" id="PTHR42760:SF40">
    <property type="entry name" value="3-OXOACYL-[ACYL-CARRIER-PROTEIN] REDUCTASE, CHLOROPLASTIC"/>
    <property type="match status" value="1"/>
</dbReference>
<protein>
    <submittedName>
        <fullName evidence="2">Gluconate 5-dehydrogenase</fullName>
    </submittedName>
</protein>
<dbReference type="Pfam" id="PF13561">
    <property type="entry name" value="adh_short_C2"/>
    <property type="match status" value="1"/>
</dbReference>
<organism evidence="2 3">
    <name type="scientific">Xylanibacter ruminicola</name>
    <name type="common">Prevotella ruminicola</name>
    <dbReference type="NCBI Taxonomy" id="839"/>
    <lineage>
        <taxon>Bacteria</taxon>
        <taxon>Pseudomonadati</taxon>
        <taxon>Bacteroidota</taxon>
        <taxon>Bacteroidia</taxon>
        <taxon>Bacteroidales</taxon>
        <taxon>Prevotellaceae</taxon>
        <taxon>Xylanibacter</taxon>
    </lineage>
</organism>
<evidence type="ECO:0000256" key="1">
    <source>
        <dbReference type="ARBA" id="ARBA00006484"/>
    </source>
</evidence>
<dbReference type="PRINTS" id="PR00080">
    <property type="entry name" value="SDRFAMILY"/>
</dbReference>
<dbReference type="SUPFAM" id="SSF51735">
    <property type="entry name" value="NAD(P)-binding Rossmann-fold domains"/>
    <property type="match status" value="1"/>
</dbReference>
<dbReference type="Gene3D" id="3.40.50.720">
    <property type="entry name" value="NAD(P)-binding Rossmann-like Domain"/>
    <property type="match status" value="1"/>
</dbReference>
<dbReference type="AlphaFoldDB" id="A0A1H5SFM8"/>
<name>A0A1H5SFM8_XYLRU</name>
<evidence type="ECO:0000313" key="2">
    <source>
        <dbReference type="EMBL" id="SEF49483.1"/>
    </source>
</evidence>
<dbReference type="GO" id="GO:0016616">
    <property type="term" value="F:oxidoreductase activity, acting on the CH-OH group of donors, NAD or NADP as acceptor"/>
    <property type="evidence" value="ECO:0007669"/>
    <property type="project" value="TreeGrafter"/>
</dbReference>
<sequence>MHTLDLFSLKGKTAVVTGGCGHLGKAMVAALSDAGALVYVAGTSHDKFVSVYGTDTLLRFVKINIMDSVSIREAFRYVAEEAGSIDVLINNAAQYAGIGKKSEDLTDEDWEKCIDGIAGSTYKCIREVLPYMKEGGSIVNIASMYGIVSPYLAVYEAPCESSLIPVNYCAGKASVIQMTRYFGTYLINRGIRVNSISPGPFPSPKVQENKVFADRLREKNPSHRLGDPDDLRGAVLFLASDASKYVVGQNIQVDGGWTIW</sequence>
<gene>
    <name evidence="2" type="ORF">SAMN05216354_0667</name>
</gene>
<dbReference type="EMBL" id="FNUV01000001">
    <property type="protein sequence ID" value="SEF49483.1"/>
    <property type="molecule type" value="Genomic_DNA"/>
</dbReference>
<reference evidence="2 3" key="1">
    <citation type="submission" date="2016-10" db="EMBL/GenBank/DDBJ databases">
        <authorList>
            <person name="de Groot N.N."/>
        </authorList>
    </citation>
    <scope>NUCLEOTIDE SEQUENCE [LARGE SCALE GENOMIC DNA]</scope>
    <source>
        <strain evidence="2 3">AR32</strain>
    </source>
</reference>
<dbReference type="PRINTS" id="PR00081">
    <property type="entry name" value="GDHRDH"/>
</dbReference>
<dbReference type="PANTHER" id="PTHR42760">
    <property type="entry name" value="SHORT-CHAIN DEHYDROGENASES/REDUCTASES FAMILY MEMBER"/>
    <property type="match status" value="1"/>
</dbReference>